<organism evidence="1 2">
    <name type="scientific">Nyssa sinensis</name>
    <dbReference type="NCBI Taxonomy" id="561372"/>
    <lineage>
        <taxon>Eukaryota</taxon>
        <taxon>Viridiplantae</taxon>
        <taxon>Streptophyta</taxon>
        <taxon>Embryophyta</taxon>
        <taxon>Tracheophyta</taxon>
        <taxon>Spermatophyta</taxon>
        <taxon>Magnoliopsida</taxon>
        <taxon>eudicotyledons</taxon>
        <taxon>Gunneridae</taxon>
        <taxon>Pentapetalae</taxon>
        <taxon>asterids</taxon>
        <taxon>Cornales</taxon>
        <taxon>Nyssaceae</taxon>
        <taxon>Nyssa</taxon>
    </lineage>
</organism>
<accession>A0A5J5BQ08</accession>
<dbReference type="AlphaFoldDB" id="A0A5J5BQ08"/>
<sequence>MKQPQVQRVLHCAVCATWCVVYRLVDEYWVAVGDAVGLNQWTKRVTAAANRKSSSRCCDIAAAEWSVLDQDCAVGKWRKELATRAVAARFEVAAMEIGAIFWKFL</sequence>
<keyword evidence="2" id="KW-1185">Reference proteome</keyword>
<protein>
    <submittedName>
        <fullName evidence="1">Uncharacterized protein</fullName>
    </submittedName>
</protein>
<reference evidence="1 2" key="1">
    <citation type="submission" date="2019-09" db="EMBL/GenBank/DDBJ databases">
        <title>A chromosome-level genome assembly of the Chinese tupelo Nyssa sinensis.</title>
        <authorList>
            <person name="Yang X."/>
            <person name="Kang M."/>
            <person name="Yang Y."/>
            <person name="Xiong H."/>
            <person name="Wang M."/>
            <person name="Zhang Z."/>
            <person name="Wang Z."/>
            <person name="Wu H."/>
            <person name="Ma T."/>
            <person name="Liu J."/>
            <person name="Xi Z."/>
        </authorList>
    </citation>
    <scope>NUCLEOTIDE SEQUENCE [LARGE SCALE GENOMIC DNA]</scope>
    <source>
        <strain evidence="1">J267</strain>
        <tissue evidence="1">Leaf</tissue>
    </source>
</reference>
<evidence type="ECO:0000313" key="2">
    <source>
        <dbReference type="Proteomes" id="UP000325577"/>
    </source>
</evidence>
<proteinExistence type="predicted"/>
<dbReference type="EMBL" id="CM018033">
    <property type="protein sequence ID" value="KAA8544734.1"/>
    <property type="molecule type" value="Genomic_DNA"/>
</dbReference>
<name>A0A5J5BQ08_9ASTE</name>
<gene>
    <name evidence="1" type="ORF">F0562_019562</name>
</gene>
<evidence type="ECO:0000313" key="1">
    <source>
        <dbReference type="EMBL" id="KAA8544734.1"/>
    </source>
</evidence>
<dbReference type="Proteomes" id="UP000325577">
    <property type="component" value="Linkage Group LG10"/>
</dbReference>